<dbReference type="Proteomes" id="UP000324748">
    <property type="component" value="Unassembled WGS sequence"/>
</dbReference>
<reference evidence="4 5" key="1">
    <citation type="submission" date="2019-05" db="EMBL/GenBank/DDBJ databases">
        <title>Emergence of the Ug99 lineage of the wheat stem rust pathogen through somatic hybridization.</title>
        <authorList>
            <person name="Li F."/>
            <person name="Upadhyaya N.M."/>
            <person name="Sperschneider J."/>
            <person name="Matny O."/>
            <person name="Nguyen-Phuc H."/>
            <person name="Mago R."/>
            <person name="Raley C."/>
            <person name="Miller M.E."/>
            <person name="Silverstein K.A.T."/>
            <person name="Henningsen E."/>
            <person name="Hirsch C.D."/>
            <person name="Visser B."/>
            <person name="Pretorius Z.A."/>
            <person name="Steffenson B.J."/>
            <person name="Schwessinger B."/>
            <person name="Dodds P.N."/>
            <person name="Figueroa M."/>
        </authorList>
    </citation>
    <scope>NUCLEOTIDE SEQUENCE [LARGE SCALE GENOMIC DNA]</scope>
    <source>
        <strain evidence="2">21-0</strain>
        <strain evidence="3 5">Ug99</strain>
    </source>
</reference>
<gene>
    <name evidence="2" type="ORF">PGT21_021292</name>
    <name evidence="3" type="ORF">PGTUg99_032090</name>
</gene>
<organism evidence="2 4">
    <name type="scientific">Puccinia graminis f. sp. tritici</name>
    <dbReference type="NCBI Taxonomy" id="56615"/>
    <lineage>
        <taxon>Eukaryota</taxon>
        <taxon>Fungi</taxon>
        <taxon>Dikarya</taxon>
        <taxon>Basidiomycota</taxon>
        <taxon>Pucciniomycotina</taxon>
        <taxon>Pucciniomycetes</taxon>
        <taxon>Pucciniales</taxon>
        <taxon>Pucciniaceae</taxon>
        <taxon>Puccinia</taxon>
    </lineage>
</organism>
<keyword evidence="4" id="KW-1185">Reference proteome</keyword>
<comment type="caution">
    <text evidence="2">The sequence shown here is derived from an EMBL/GenBank/DDBJ whole genome shotgun (WGS) entry which is preliminary data.</text>
</comment>
<dbReference type="OrthoDB" id="2502297at2759"/>
<feature type="compositionally biased region" description="Polar residues" evidence="1">
    <location>
        <begin position="164"/>
        <end position="175"/>
    </location>
</feature>
<evidence type="ECO:0000313" key="4">
    <source>
        <dbReference type="Proteomes" id="UP000324748"/>
    </source>
</evidence>
<name>A0A5B0NYS7_PUCGR</name>
<accession>A0A5B0NYS7</accession>
<feature type="region of interest" description="Disordered" evidence="1">
    <location>
        <begin position="150"/>
        <end position="219"/>
    </location>
</feature>
<dbReference type="EMBL" id="VDEP01000138">
    <property type="protein sequence ID" value="KAA1129158.1"/>
    <property type="molecule type" value="Genomic_DNA"/>
</dbReference>
<dbReference type="AlphaFoldDB" id="A0A5B0NYS7"/>
<proteinExistence type="predicted"/>
<sequence length="629" mass="71119">MHQNTCSENRKITGLCLTPMANHRGLLIISAICGILLDSLVSGYPSLATTSPAHLSVSENSARITSDRARPISLARFSTKGSGTRPALDSFATSDAQGIDSNLGQTLARKTFSDAPHSSDPVWLTVVMDFPENHGNVKDVVRVPLQKLPVDKRRPGLPSERLSEPNQRLKTSIPTESVGSSTPKKTKGSKREGELRESEKLEESNQSQENYPSPEYPRPLGISEERLKYWDLMVGGQLSDPKVLAKFNEQLEKSSSEILEREIGHDNQLSAVLRESRVKEFLPRLIKIFLYRRGIDFKNRETEQVPYSLDWLVKFRTYADTPYSIKTPPGEEGINSEATMRRRITGALYNHFKKTIRGLGLSELELSPKFEEKHNALLGNQLDRNRKFLQAFHFEYSHADDNQLQILRAILLDLNSELERLVNQIHDGPHRVSIDFPSHIHSVSCTELDFALRRIFFLSKSWPHGSPSQKKKIEDLSGLGNLRLRYKRIDGFLQLIEKARGLSTADEDLRVTASRLADFRNQILKDSSKISSKGAPVGTTSVWLPRNELDELLNGLDELNVDRIYSMDLSEYQMKWLGLPRDDPTSLDDGSRIVGAESEKTHPKVYQGHVPFDPKKFHPELLKQLETKI</sequence>
<dbReference type="EMBL" id="VSWC01000079">
    <property type="protein sequence ID" value="KAA1094437.1"/>
    <property type="molecule type" value="Genomic_DNA"/>
</dbReference>
<dbReference type="Proteomes" id="UP000325313">
    <property type="component" value="Unassembled WGS sequence"/>
</dbReference>
<evidence type="ECO:0000256" key="1">
    <source>
        <dbReference type="SAM" id="MobiDB-lite"/>
    </source>
</evidence>
<evidence type="ECO:0000313" key="5">
    <source>
        <dbReference type="Proteomes" id="UP000325313"/>
    </source>
</evidence>
<feature type="compositionally biased region" description="Basic and acidic residues" evidence="1">
    <location>
        <begin position="189"/>
        <end position="203"/>
    </location>
</feature>
<evidence type="ECO:0000313" key="3">
    <source>
        <dbReference type="EMBL" id="KAA1129158.1"/>
    </source>
</evidence>
<evidence type="ECO:0000313" key="2">
    <source>
        <dbReference type="EMBL" id="KAA1094437.1"/>
    </source>
</evidence>
<protein>
    <submittedName>
        <fullName evidence="2">Uncharacterized protein</fullName>
    </submittedName>
</protein>